<dbReference type="GeneID" id="93583931"/>
<feature type="signal peptide" evidence="2">
    <location>
        <begin position="1"/>
        <end position="25"/>
    </location>
</feature>
<dbReference type="RefSeq" id="XP_067492928.1">
    <property type="nucleotide sequence ID" value="XM_067630268.1"/>
</dbReference>
<evidence type="ECO:0000256" key="2">
    <source>
        <dbReference type="SAM" id="SignalP"/>
    </source>
</evidence>
<name>A0A437A861_ARTFL</name>
<keyword evidence="2" id="KW-0732">Signal</keyword>
<feature type="compositionally biased region" description="Basic and acidic residues" evidence="1">
    <location>
        <begin position="57"/>
        <end position="68"/>
    </location>
</feature>
<proteinExistence type="predicted"/>
<accession>A0A437A861</accession>
<evidence type="ECO:0000256" key="1">
    <source>
        <dbReference type="SAM" id="MobiDB-lite"/>
    </source>
</evidence>
<dbReference type="Proteomes" id="UP000283090">
    <property type="component" value="Unassembled WGS sequence"/>
</dbReference>
<feature type="chain" id="PRO_5019552808" evidence="2">
    <location>
        <begin position="26"/>
        <end position="68"/>
    </location>
</feature>
<organism evidence="3 4">
    <name type="scientific">Arthrobotrys flagrans</name>
    <name type="common">Nematode-trapping fungus</name>
    <name type="synonym">Trichothecium flagrans</name>
    <dbReference type="NCBI Taxonomy" id="97331"/>
    <lineage>
        <taxon>Eukaryota</taxon>
        <taxon>Fungi</taxon>
        <taxon>Dikarya</taxon>
        <taxon>Ascomycota</taxon>
        <taxon>Pezizomycotina</taxon>
        <taxon>Orbiliomycetes</taxon>
        <taxon>Orbiliales</taxon>
        <taxon>Orbiliaceae</taxon>
        <taxon>Arthrobotrys</taxon>
    </lineage>
</organism>
<reference evidence="3 4" key="1">
    <citation type="submission" date="2019-01" db="EMBL/GenBank/DDBJ databases">
        <title>Intercellular communication is required for trap formation in the nematode-trapping fungus Duddingtonia flagrans.</title>
        <authorList>
            <person name="Youssar L."/>
            <person name="Wernet V."/>
            <person name="Hensel N."/>
            <person name="Hildebrandt H.-G."/>
            <person name="Fischer R."/>
        </authorList>
    </citation>
    <scope>NUCLEOTIDE SEQUENCE [LARGE SCALE GENOMIC DNA]</scope>
    <source>
        <strain evidence="3 4">CBS H-5679</strain>
    </source>
</reference>
<comment type="caution">
    <text evidence="3">The sequence shown here is derived from an EMBL/GenBank/DDBJ whole genome shotgun (WGS) entry which is preliminary data.</text>
</comment>
<dbReference type="AlphaFoldDB" id="A0A437A861"/>
<sequence>MPVSFTVFEAIVVVHCLFMCHLGSGFDDSWATDWIRDRFEGMAKHGNRVSKRKKWKETRGPKKKLGEK</sequence>
<evidence type="ECO:0000313" key="4">
    <source>
        <dbReference type="Proteomes" id="UP000283090"/>
    </source>
</evidence>
<feature type="region of interest" description="Disordered" evidence="1">
    <location>
        <begin position="45"/>
        <end position="68"/>
    </location>
</feature>
<evidence type="ECO:0000313" key="3">
    <source>
        <dbReference type="EMBL" id="RVD87384.1"/>
    </source>
</evidence>
<dbReference type="VEuPathDB" id="FungiDB:DFL_001620"/>
<feature type="compositionally biased region" description="Basic residues" evidence="1">
    <location>
        <begin position="45"/>
        <end position="56"/>
    </location>
</feature>
<keyword evidence="4" id="KW-1185">Reference proteome</keyword>
<gene>
    <name evidence="3" type="ORF">DFL_001620</name>
</gene>
<dbReference type="EMBL" id="SAEB01000003">
    <property type="protein sequence ID" value="RVD87384.1"/>
    <property type="molecule type" value="Genomic_DNA"/>
</dbReference>
<protein>
    <submittedName>
        <fullName evidence="3">Uncharacterized protein</fullName>
    </submittedName>
</protein>